<dbReference type="AlphaFoldDB" id="A0A1Y5THT0"/>
<gene>
    <name evidence="1" type="ORF">PSA7680_03279</name>
</gene>
<organism evidence="1 2">
    <name type="scientific">Pseudoruegeria aquimaris</name>
    <dbReference type="NCBI Taxonomy" id="393663"/>
    <lineage>
        <taxon>Bacteria</taxon>
        <taxon>Pseudomonadati</taxon>
        <taxon>Pseudomonadota</taxon>
        <taxon>Alphaproteobacteria</taxon>
        <taxon>Rhodobacterales</taxon>
        <taxon>Roseobacteraceae</taxon>
        <taxon>Pseudoruegeria</taxon>
    </lineage>
</organism>
<proteinExistence type="predicted"/>
<dbReference type="InterPro" id="IPR027417">
    <property type="entry name" value="P-loop_NTPase"/>
</dbReference>
<dbReference type="EMBL" id="FWFQ01000032">
    <property type="protein sequence ID" value="SLN62399.1"/>
    <property type="molecule type" value="Genomic_DNA"/>
</dbReference>
<name>A0A1Y5THT0_9RHOB</name>
<evidence type="ECO:0000313" key="1">
    <source>
        <dbReference type="EMBL" id="SLN62399.1"/>
    </source>
</evidence>
<sequence>MTQQDSFSFPILVRRPDEPVTHFQVFGDKNSGTNFARTLIGMNTETPYRPIYGWKHGIPAMAAFEPGALIVLLTRNAVDWAKGMYRQPHRNLPEDGDMPFSDFIRSEWHSSVGRKPLRNWTKKWAVSAEEGFAHRELQLDRHPITGKRYADIFEMRRVKLAAMIGMRHRGVNFALARFEDVRAAPLGFVEALGQAFDLPMLPEPSLPLKKVSPTRNSRRIATTPETLAPDDMAYLLARLDPDVEAQAGYAYGPDGSPRLL</sequence>
<keyword evidence="2" id="KW-1185">Reference proteome</keyword>
<dbReference type="SUPFAM" id="SSF52540">
    <property type="entry name" value="P-loop containing nucleoside triphosphate hydrolases"/>
    <property type="match status" value="1"/>
</dbReference>
<dbReference type="OrthoDB" id="7904151at2"/>
<reference evidence="1 2" key="1">
    <citation type="submission" date="2017-03" db="EMBL/GenBank/DDBJ databases">
        <authorList>
            <person name="Afonso C.L."/>
            <person name="Miller P.J."/>
            <person name="Scott M.A."/>
            <person name="Spackman E."/>
            <person name="Goraichik I."/>
            <person name="Dimitrov K.M."/>
            <person name="Suarez D.L."/>
            <person name="Swayne D.E."/>
        </authorList>
    </citation>
    <scope>NUCLEOTIDE SEQUENCE [LARGE SCALE GENOMIC DNA]</scope>
    <source>
        <strain evidence="1 2">CECT 7680</strain>
    </source>
</reference>
<evidence type="ECO:0008006" key="3">
    <source>
        <dbReference type="Google" id="ProtNLM"/>
    </source>
</evidence>
<protein>
    <recommendedName>
        <fullName evidence="3">Sulfotransferase family protein</fullName>
    </recommendedName>
</protein>
<dbReference type="RefSeq" id="WP_085869769.1">
    <property type="nucleotide sequence ID" value="NZ_FWFQ01000032.1"/>
</dbReference>
<dbReference type="Gene3D" id="3.40.50.300">
    <property type="entry name" value="P-loop containing nucleotide triphosphate hydrolases"/>
    <property type="match status" value="1"/>
</dbReference>
<dbReference type="Proteomes" id="UP000193409">
    <property type="component" value="Unassembled WGS sequence"/>
</dbReference>
<accession>A0A1Y5THT0</accession>
<evidence type="ECO:0000313" key="2">
    <source>
        <dbReference type="Proteomes" id="UP000193409"/>
    </source>
</evidence>